<accession>A0A6J5U0A0</accession>
<dbReference type="AlphaFoldDB" id="A0A6J5U0A0"/>
<name>A0A6J5U0A0_PRUAR</name>
<evidence type="ECO:0000313" key="2">
    <source>
        <dbReference type="Proteomes" id="UP000507222"/>
    </source>
</evidence>
<proteinExistence type="predicted"/>
<dbReference type="Proteomes" id="UP000507222">
    <property type="component" value="Unassembled WGS sequence"/>
</dbReference>
<organism evidence="1 2">
    <name type="scientific">Prunus armeniaca</name>
    <name type="common">Apricot</name>
    <name type="synonym">Armeniaca vulgaris</name>
    <dbReference type="NCBI Taxonomy" id="36596"/>
    <lineage>
        <taxon>Eukaryota</taxon>
        <taxon>Viridiplantae</taxon>
        <taxon>Streptophyta</taxon>
        <taxon>Embryophyta</taxon>
        <taxon>Tracheophyta</taxon>
        <taxon>Spermatophyta</taxon>
        <taxon>Magnoliopsida</taxon>
        <taxon>eudicotyledons</taxon>
        <taxon>Gunneridae</taxon>
        <taxon>Pentapetalae</taxon>
        <taxon>rosids</taxon>
        <taxon>fabids</taxon>
        <taxon>Rosales</taxon>
        <taxon>Rosaceae</taxon>
        <taxon>Amygdaloideae</taxon>
        <taxon>Amygdaleae</taxon>
        <taxon>Prunus</taxon>
    </lineage>
</organism>
<sequence>MLSGAKPEETLVEARSNTNVQIVYLTWLEPVNEFYRVGRCGCFVEPRHGIESSKWAIYSSLPDHAFSKVIQVALPSQKLHFYKPSGVAPNLIEGNSF</sequence>
<dbReference type="EMBL" id="CAEKDK010000002">
    <property type="protein sequence ID" value="CAB4268645.1"/>
    <property type="molecule type" value="Genomic_DNA"/>
</dbReference>
<protein>
    <submittedName>
        <fullName evidence="1">Uncharacterized protein</fullName>
    </submittedName>
</protein>
<gene>
    <name evidence="1" type="ORF">CURHAP_LOCUS12648</name>
</gene>
<evidence type="ECO:0000313" key="1">
    <source>
        <dbReference type="EMBL" id="CAB4268645.1"/>
    </source>
</evidence>
<reference evidence="1 2" key="1">
    <citation type="submission" date="2020-05" db="EMBL/GenBank/DDBJ databases">
        <authorList>
            <person name="Campoy J."/>
            <person name="Schneeberger K."/>
            <person name="Spophaly S."/>
        </authorList>
    </citation>
    <scope>NUCLEOTIDE SEQUENCE [LARGE SCALE GENOMIC DNA]</scope>
    <source>
        <strain evidence="1">PruArmRojPasFocal</strain>
    </source>
</reference>